<dbReference type="InterPro" id="IPR010998">
    <property type="entry name" value="Integrase_recombinase_N"/>
</dbReference>
<evidence type="ECO:0000256" key="1">
    <source>
        <dbReference type="ARBA" id="ARBA00023125"/>
    </source>
</evidence>
<dbReference type="OMA" id="CHMISSS"/>
<dbReference type="GO" id="GO:0015074">
    <property type="term" value="P:DNA integration"/>
    <property type="evidence" value="ECO:0007669"/>
    <property type="project" value="InterPro"/>
</dbReference>
<name>S2JWH6_MUCC1</name>
<reference evidence="4" key="1">
    <citation type="submission" date="2013-05" db="EMBL/GenBank/DDBJ databases">
        <title>The Genome sequence of Mucor circinelloides f. circinelloides 1006PhL.</title>
        <authorList>
            <consortium name="The Broad Institute Genomics Platform"/>
            <person name="Cuomo C."/>
            <person name="Earl A."/>
            <person name="Findley K."/>
            <person name="Lee S.C."/>
            <person name="Walker B."/>
            <person name="Young S."/>
            <person name="Zeng Q."/>
            <person name="Gargeya S."/>
            <person name="Fitzgerald M."/>
            <person name="Haas B."/>
            <person name="Abouelleil A."/>
            <person name="Allen A.W."/>
            <person name="Alvarado L."/>
            <person name="Arachchi H.M."/>
            <person name="Berlin A.M."/>
            <person name="Chapman S.B."/>
            <person name="Gainer-Dewar J."/>
            <person name="Goldberg J."/>
            <person name="Griggs A."/>
            <person name="Gujja S."/>
            <person name="Hansen M."/>
            <person name="Howarth C."/>
            <person name="Imamovic A."/>
            <person name="Ireland A."/>
            <person name="Larimer J."/>
            <person name="McCowan C."/>
            <person name="Murphy C."/>
            <person name="Pearson M."/>
            <person name="Poon T.W."/>
            <person name="Priest M."/>
            <person name="Roberts A."/>
            <person name="Saif S."/>
            <person name="Shea T."/>
            <person name="Sisk P."/>
            <person name="Sykes S."/>
            <person name="Wortman J."/>
            <person name="Nusbaum C."/>
            <person name="Birren B."/>
        </authorList>
    </citation>
    <scope>NUCLEOTIDE SEQUENCE [LARGE SCALE GENOMIC DNA]</scope>
    <source>
        <strain evidence="4">1006PhL</strain>
    </source>
</reference>
<keyword evidence="2" id="KW-0233">DNA recombination</keyword>
<dbReference type="GO" id="GO:0006310">
    <property type="term" value="P:DNA recombination"/>
    <property type="evidence" value="ECO:0007669"/>
    <property type="project" value="UniProtKB-KW"/>
</dbReference>
<dbReference type="STRING" id="1220926.S2JWH6"/>
<dbReference type="InterPro" id="IPR013762">
    <property type="entry name" value="Integrase-like_cat_sf"/>
</dbReference>
<dbReference type="PANTHER" id="PTHR35617:SF3">
    <property type="entry name" value="CORE-BINDING (CB) DOMAIN-CONTAINING PROTEIN"/>
    <property type="match status" value="1"/>
</dbReference>
<evidence type="ECO:0008006" key="5">
    <source>
        <dbReference type="Google" id="ProtNLM"/>
    </source>
</evidence>
<dbReference type="InParanoid" id="S2JWH6"/>
<keyword evidence="1" id="KW-0238">DNA-binding</keyword>
<dbReference type="SUPFAM" id="SSF56349">
    <property type="entry name" value="DNA breaking-rejoining enzymes"/>
    <property type="match status" value="1"/>
</dbReference>
<protein>
    <recommendedName>
        <fullName evidence="5">Tyr recombinase domain-containing protein</fullName>
    </recommendedName>
</protein>
<gene>
    <name evidence="3" type="ORF">HMPREF1544_06079</name>
</gene>
<dbReference type="InterPro" id="IPR011010">
    <property type="entry name" value="DNA_brk_join_enz"/>
</dbReference>
<dbReference type="Proteomes" id="UP000014254">
    <property type="component" value="Unassembled WGS sequence"/>
</dbReference>
<dbReference type="EMBL" id="KE123974">
    <property type="protein sequence ID" value="EPB87153.1"/>
    <property type="molecule type" value="Genomic_DNA"/>
</dbReference>
<proteinExistence type="predicted"/>
<keyword evidence="4" id="KW-1185">Reference proteome</keyword>
<dbReference type="PANTHER" id="PTHR35617">
    <property type="entry name" value="PHAGE_INTEGRASE DOMAIN-CONTAINING PROTEIN"/>
    <property type="match status" value="1"/>
</dbReference>
<dbReference type="Gene3D" id="1.10.443.10">
    <property type="entry name" value="Intergrase catalytic core"/>
    <property type="match status" value="1"/>
</dbReference>
<organism evidence="3 4">
    <name type="scientific">Mucor circinelloides f. circinelloides (strain 1006PhL)</name>
    <name type="common">Mucormycosis agent</name>
    <name type="synonym">Calyptromyces circinelloides</name>
    <dbReference type="NCBI Taxonomy" id="1220926"/>
    <lineage>
        <taxon>Eukaryota</taxon>
        <taxon>Fungi</taxon>
        <taxon>Fungi incertae sedis</taxon>
        <taxon>Mucoromycota</taxon>
        <taxon>Mucoromycotina</taxon>
        <taxon>Mucoromycetes</taxon>
        <taxon>Mucorales</taxon>
        <taxon>Mucorineae</taxon>
        <taxon>Mucoraceae</taxon>
        <taxon>Mucor</taxon>
    </lineage>
</organism>
<evidence type="ECO:0000313" key="4">
    <source>
        <dbReference type="Proteomes" id="UP000014254"/>
    </source>
</evidence>
<dbReference type="Gene3D" id="1.10.150.130">
    <property type="match status" value="1"/>
</dbReference>
<accession>S2JWH6</accession>
<evidence type="ECO:0000313" key="3">
    <source>
        <dbReference type="EMBL" id="EPB87153.1"/>
    </source>
</evidence>
<dbReference type="VEuPathDB" id="FungiDB:HMPREF1544_06079"/>
<evidence type="ECO:0000256" key="2">
    <source>
        <dbReference type="ARBA" id="ARBA00023172"/>
    </source>
</evidence>
<dbReference type="GO" id="GO:0003677">
    <property type="term" value="F:DNA binding"/>
    <property type="evidence" value="ECO:0007669"/>
    <property type="project" value="UniProtKB-KW"/>
</dbReference>
<sequence length="673" mass="75460">MTASLPMKKLRDLRRSIKQILDHPRRQTPRVIHSVTVRIQATTFAIFPAGLYTRRLLYHKNQTVHQDKDWDLPVVVQQPQALKWLLFSTHNPIRNSVCGCQQHRLGMQLEESSNTWLLDQRGSSTVHQLERTQGSVFGITDFSNSQEYDSTDTHRQHDQYVLHQRTRWDSFSSPHVARNSSMDMVLEEQHYATSPTHSGHSQQSSGLRVASPVLQESMDDQTSNKSSNISIRGGPFCRQNDQVIAKVRLVDSGSSRYPYGCIYHPVEELSTFFYQPSLEPNYSGTSQNHSGTTSTSDFSGALLAQRSLVSSSTTNGIDVSLAVTSSSSSNKITHDTSPSTTAELDALPVEDLLVQRLAPNGTNRLYRKNQLRFLAWATTQNNVSYTAFIPPSDLVNFLADMRQEHNLQTSTLKTLRAAVTHLHDDSTGISEDTLIFNSYIDTITKQATPASIHRPTIDVAPALAHARTIASRSSTKVKLLQQKLAFLLAVAALLRPSDLVRIPFASRSILYNGRLHFQVVAFKETRGKRRIIKPFTVHPHTEDFELCPIQCFKALRDHPELQARPANSNLFVKSNNVHHQPLSASTISTWLHREFISLCTDESGVSIRSLASSRALDMGVPQDSIVALGNWASFDTFVCHYQRNQMAQVDFTSTVLSSQDEFFDANDSFGTLD</sequence>
<dbReference type="eggNOG" id="ENOG502RUPX">
    <property type="taxonomic scope" value="Eukaryota"/>
</dbReference>
<dbReference type="OrthoDB" id="2288922at2759"/>
<dbReference type="AlphaFoldDB" id="S2JWH6"/>